<name>A0A0F9PT17_9ZZZZ</name>
<proteinExistence type="predicted"/>
<sequence length="122" mass="13682">MKIYLSVTLSPDGQIIQEDSYNYSGVVTLCKFGRLGAEREARKQAERSYQLQLRMFEEQKSQLAKLDVAAEDAMKTKEGKEAAKKERILQSKRMGRRSTILTGPMGLITPASIKQKTLISGL</sequence>
<protein>
    <submittedName>
        <fullName evidence="1">Uncharacterized protein</fullName>
    </submittedName>
</protein>
<reference evidence="1" key="1">
    <citation type="journal article" date="2015" name="Nature">
        <title>Complex archaea that bridge the gap between prokaryotes and eukaryotes.</title>
        <authorList>
            <person name="Spang A."/>
            <person name="Saw J.H."/>
            <person name="Jorgensen S.L."/>
            <person name="Zaremba-Niedzwiedzka K."/>
            <person name="Martijn J."/>
            <person name="Lind A.E."/>
            <person name="van Eijk R."/>
            <person name="Schleper C."/>
            <person name="Guy L."/>
            <person name="Ettema T.J."/>
        </authorList>
    </citation>
    <scope>NUCLEOTIDE SEQUENCE</scope>
</reference>
<comment type="caution">
    <text evidence="1">The sequence shown here is derived from an EMBL/GenBank/DDBJ whole genome shotgun (WGS) entry which is preliminary data.</text>
</comment>
<gene>
    <name evidence="1" type="ORF">LCGC14_1099320</name>
</gene>
<dbReference type="EMBL" id="LAZR01004940">
    <property type="protein sequence ID" value="KKN04241.1"/>
    <property type="molecule type" value="Genomic_DNA"/>
</dbReference>
<organism evidence="1">
    <name type="scientific">marine sediment metagenome</name>
    <dbReference type="NCBI Taxonomy" id="412755"/>
    <lineage>
        <taxon>unclassified sequences</taxon>
        <taxon>metagenomes</taxon>
        <taxon>ecological metagenomes</taxon>
    </lineage>
</organism>
<dbReference type="AlphaFoldDB" id="A0A0F9PT17"/>
<accession>A0A0F9PT17</accession>
<evidence type="ECO:0000313" key="1">
    <source>
        <dbReference type="EMBL" id="KKN04241.1"/>
    </source>
</evidence>